<dbReference type="Pfam" id="PF00732">
    <property type="entry name" value="GMC_oxred_N"/>
    <property type="match status" value="1"/>
</dbReference>
<accession>A0ABW4XPB2</accession>
<proteinExistence type="inferred from homology"/>
<evidence type="ECO:0000313" key="7">
    <source>
        <dbReference type="EMBL" id="MFD2096640.1"/>
    </source>
</evidence>
<comment type="similarity">
    <text evidence="1">Belongs to the GMC oxidoreductase family.</text>
</comment>
<evidence type="ECO:0000256" key="2">
    <source>
        <dbReference type="ARBA" id="ARBA00022630"/>
    </source>
</evidence>
<evidence type="ECO:0000313" key="8">
    <source>
        <dbReference type="Proteomes" id="UP001597380"/>
    </source>
</evidence>
<comment type="caution">
    <text evidence="7">The sequence shown here is derived from an EMBL/GenBank/DDBJ whole genome shotgun (WGS) entry which is preliminary data.</text>
</comment>
<dbReference type="EMBL" id="JBHUHT010000012">
    <property type="protein sequence ID" value="MFD2096640.1"/>
    <property type="molecule type" value="Genomic_DNA"/>
</dbReference>
<feature type="domain" description="Glucose-methanol-choline oxidoreductase C-terminal" evidence="6">
    <location>
        <begin position="380"/>
        <end position="511"/>
    </location>
</feature>
<dbReference type="InterPro" id="IPR007867">
    <property type="entry name" value="GMC_OxRtase_C"/>
</dbReference>
<keyword evidence="2" id="KW-0285">Flavoprotein</keyword>
<dbReference type="SUPFAM" id="SSF51905">
    <property type="entry name" value="FAD/NAD(P)-binding domain"/>
    <property type="match status" value="1"/>
</dbReference>
<dbReference type="InterPro" id="IPR000172">
    <property type="entry name" value="GMC_OxRdtase_N"/>
</dbReference>
<keyword evidence="3" id="KW-0274">FAD</keyword>
<evidence type="ECO:0000259" key="6">
    <source>
        <dbReference type="Pfam" id="PF05199"/>
    </source>
</evidence>
<sequence length="534" mass="57883">MKDPMKLALDQGAQHIDGALLSNDLVLEADVAIVGSGAGGGIAAEILTTAGLSVVIIEEGGLHTSQGFNMEESTAYPHLYQEAAGRRTVDGAISVLQGRCVGGGTTVNWTTSLRTPANTLDHWREVHKLPGLTVDAMAPWFEKVEKRLHIRLWQVPPNQNNGLLADGCKRLGWQYNIIPRNVLGCANLGYCGMGCPINAKQSMLITTLPSAMMQGAKLLSHMRVQRLVRQRDRIAEVQCSPLDRFGAPSGSAKVTIKAKHVVMAAGAIGTPAVIMRSELPDPYGMVGHRTFLHPVLISGSIFKQAVNGHSGAPQSIYSDQFLWPERDEMGFKLEVPPLHPILLATKLVGFGQWHADIMEKFNNLQVTLALLRDGFSRQSQGGRVVLSSEGLPKLDYEISDYLWKSARQALLTMAELQFAAGAQQVLPMHEAGEIYNSWQQAKKGINGLNMAPRQTTLTSAHVMGGCPMGGDPVTSVIDPDGRFHHLENLWVMDGSMFPTSIGANPQLSIYGFVARNASLLAEKLTGHAVSNWPN</sequence>
<dbReference type="Pfam" id="PF05199">
    <property type="entry name" value="GMC_oxred_C"/>
    <property type="match status" value="1"/>
</dbReference>
<feature type="domain" description="Glucose-methanol-choline oxidoreductase N-terminal" evidence="5">
    <location>
        <begin position="78"/>
        <end position="295"/>
    </location>
</feature>
<dbReference type="PANTHER" id="PTHR46056:SF12">
    <property type="entry name" value="LONG-CHAIN-ALCOHOL OXIDASE"/>
    <property type="match status" value="1"/>
</dbReference>
<dbReference type="InterPro" id="IPR036188">
    <property type="entry name" value="FAD/NAD-bd_sf"/>
</dbReference>
<keyword evidence="4" id="KW-0560">Oxidoreductase</keyword>
<evidence type="ECO:0000256" key="3">
    <source>
        <dbReference type="ARBA" id="ARBA00022827"/>
    </source>
</evidence>
<dbReference type="Gene3D" id="3.50.50.60">
    <property type="entry name" value="FAD/NAD(P)-binding domain"/>
    <property type="match status" value="2"/>
</dbReference>
<dbReference type="PANTHER" id="PTHR46056">
    <property type="entry name" value="LONG-CHAIN-ALCOHOL OXIDASE"/>
    <property type="match status" value="1"/>
</dbReference>
<gene>
    <name evidence="7" type="ORF">ACFSJ3_11650</name>
</gene>
<evidence type="ECO:0000256" key="1">
    <source>
        <dbReference type="ARBA" id="ARBA00010790"/>
    </source>
</evidence>
<protein>
    <submittedName>
        <fullName evidence="7">GMC family oxidoreductase</fullName>
    </submittedName>
</protein>
<evidence type="ECO:0000259" key="5">
    <source>
        <dbReference type="Pfam" id="PF00732"/>
    </source>
</evidence>
<keyword evidence="8" id="KW-1185">Reference proteome</keyword>
<dbReference type="Proteomes" id="UP001597380">
    <property type="component" value="Unassembled WGS sequence"/>
</dbReference>
<reference evidence="8" key="1">
    <citation type="journal article" date="2019" name="Int. J. Syst. Evol. Microbiol.">
        <title>The Global Catalogue of Microorganisms (GCM) 10K type strain sequencing project: providing services to taxonomists for standard genome sequencing and annotation.</title>
        <authorList>
            <consortium name="The Broad Institute Genomics Platform"/>
            <consortium name="The Broad Institute Genome Sequencing Center for Infectious Disease"/>
            <person name="Wu L."/>
            <person name="Ma J."/>
        </authorList>
    </citation>
    <scope>NUCLEOTIDE SEQUENCE [LARGE SCALE GENOMIC DNA]</scope>
    <source>
        <strain evidence="8">CGMCC 1.10992</strain>
    </source>
</reference>
<evidence type="ECO:0000256" key="4">
    <source>
        <dbReference type="ARBA" id="ARBA00023002"/>
    </source>
</evidence>
<dbReference type="RefSeq" id="WP_345338970.1">
    <property type="nucleotide sequence ID" value="NZ_BAABLI010000008.1"/>
</dbReference>
<name>A0ABW4XPB2_9GAMM</name>
<organism evidence="7 8">
    <name type="scientific">Corallincola platygyrae</name>
    <dbReference type="NCBI Taxonomy" id="1193278"/>
    <lineage>
        <taxon>Bacteria</taxon>
        <taxon>Pseudomonadati</taxon>
        <taxon>Pseudomonadota</taxon>
        <taxon>Gammaproteobacteria</taxon>
        <taxon>Alteromonadales</taxon>
        <taxon>Psychromonadaceae</taxon>
        <taxon>Corallincola</taxon>
    </lineage>
</organism>